<comment type="caution">
    <text evidence="10">The sequence shown here is derived from an EMBL/GenBank/DDBJ whole genome shotgun (WGS) entry which is preliminary data.</text>
</comment>
<evidence type="ECO:0000256" key="9">
    <source>
        <dbReference type="SAM" id="Phobius"/>
    </source>
</evidence>
<dbReference type="AlphaFoldDB" id="A0A7W0BVE0"/>
<dbReference type="HAMAP" id="MF_00728">
    <property type="entry name" value="EzrA"/>
    <property type="match status" value="1"/>
</dbReference>
<proteinExistence type="inferred from homology"/>
<feature type="coiled-coil region" evidence="8">
    <location>
        <begin position="310"/>
        <end position="424"/>
    </location>
</feature>
<dbReference type="Proteomes" id="UP000580891">
    <property type="component" value="Unassembled WGS sequence"/>
</dbReference>
<feature type="transmembrane region" description="Helical" evidence="9">
    <location>
        <begin position="6"/>
        <end position="22"/>
    </location>
</feature>
<dbReference type="GO" id="GO:0005940">
    <property type="term" value="C:septin ring"/>
    <property type="evidence" value="ECO:0007669"/>
    <property type="project" value="InterPro"/>
</dbReference>
<dbReference type="Pfam" id="PF06160">
    <property type="entry name" value="EzrA"/>
    <property type="match status" value="1"/>
</dbReference>
<reference evidence="10 11" key="1">
    <citation type="submission" date="2020-07" db="EMBL/GenBank/DDBJ databases">
        <title>Genomic Encyclopedia of Type Strains, Phase IV (KMG-IV): sequencing the most valuable type-strain genomes for metagenomic binning, comparative biology and taxonomic classification.</title>
        <authorList>
            <person name="Goeker M."/>
        </authorList>
    </citation>
    <scope>NUCLEOTIDE SEQUENCE [LARGE SCALE GENOMIC DNA]</scope>
    <source>
        <strain evidence="10 11">DSM 25220</strain>
    </source>
</reference>
<comment type="subcellular location">
    <subcellularLocation>
        <location evidence="8">Cell membrane</location>
        <topology evidence="8">Single-pass membrane protein</topology>
    </subcellularLocation>
    <text evidence="8">Colocalized with FtsZ to the nascent septal site.</text>
</comment>
<dbReference type="EMBL" id="JACDUU010000004">
    <property type="protein sequence ID" value="MBA2871763.1"/>
    <property type="molecule type" value="Genomic_DNA"/>
</dbReference>
<dbReference type="GO" id="GO:0005886">
    <property type="term" value="C:plasma membrane"/>
    <property type="evidence" value="ECO:0007669"/>
    <property type="project" value="UniProtKB-SubCell"/>
</dbReference>
<keyword evidence="3 8" id="KW-1133">Transmembrane helix</keyword>
<keyword evidence="6 8" id="KW-0717">Septation</keyword>
<keyword evidence="4 8" id="KW-0175">Coiled coil</keyword>
<evidence type="ECO:0000313" key="10">
    <source>
        <dbReference type="EMBL" id="MBA2871763.1"/>
    </source>
</evidence>
<dbReference type="GO" id="GO:0000917">
    <property type="term" value="P:division septum assembly"/>
    <property type="evidence" value="ECO:0007669"/>
    <property type="project" value="UniProtKB-KW"/>
</dbReference>
<feature type="topological domain" description="Extracellular" evidence="8">
    <location>
        <begin position="1"/>
        <end position="2"/>
    </location>
</feature>
<evidence type="ECO:0000256" key="7">
    <source>
        <dbReference type="ARBA" id="ARBA00023306"/>
    </source>
</evidence>
<dbReference type="NCBIfam" id="NF003413">
    <property type="entry name" value="PRK04778.1-7"/>
    <property type="match status" value="1"/>
</dbReference>
<keyword evidence="1 8" id="KW-0132">Cell division</keyword>
<sequence>MEIAMLLLLLITGVMIYIYMYRKKLYKEIDRLESWKIAIMNRPVTDELSKVKQLNMTGQTEELFERWRSGWDEIVTSQLPDIEEKLFDIEESLDKHRYKKAKELLRQVEQMLRKVEEEIQMILQELQELVGSEEKNRIEIEELKGIYRNVKKTLLAHRHTFGQAGQKLEQKVEEMKEKFQSFEELTKSGNYLDAREVVLSLRNELNTLSQMLEDIPELLTECQTVIPARFEEILEGYQEMLEKGYILEHIEVEKEIESKRQKIAQYMEMIADLEVEEAKSGILEVKEDIETLYDLLEKEVLAYQYVKTEMNHIEEKLYSLSDETKETKEETLFVQQSYRLSSQEIERYRRLEKQINQLLKRFALVQVKAEEEQIAYSLIKEELEELDAQVEAVKEQHLQFREMLQTLRKDELAAREKLNEMKKKMSEAMRLVKKSRLPGLPEAYKLQLDEAKDCLMRVAMRLEEKPLNMEAVNQTLDEATVLVQRVYDLTVEMLEQAELVEKLIQYGNRYRSRYRSVSEGLEEAELSFRSFEYELALEQAVATIEKVEPGAFQRIQQLLQQEKKREE</sequence>
<feature type="coiled-coil region" evidence="8">
    <location>
        <begin position="249"/>
        <end position="276"/>
    </location>
</feature>
<keyword evidence="5 8" id="KW-0472">Membrane</keyword>
<feature type="topological domain" description="Cytoplasmic" evidence="8">
    <location>
        <begin position="22"/>
        <end position="567"/>
    </location>
</feature>
<evidence type="ECO:0000256" key="1">
    <source>
        <dbReference type="ARBA" id="ARBA00022618"/>
    </source>
</evidence>
<comment type="similarity">
    <text evidence="8">Belongs to the EzrA family.</text>
</comment>
<dbReference type="RefSeq" id="WP_181537578.1">
    <property type="nucleotide sequence ID" value="NZ_JACDUU010000004.1"/>
</dbReference>
<evidence type="ECO:0000256" key="2">
    <source>
        <dbReference type="ARBA" id="ARBA00022692"/>
    </source>
</evidence>
<accession>A0A7W0BVE0</accession>
<keyword evidence="7 8" id="KW-0131">Cell cycle</keyword>
<evidence type="ECO:0000256" key="5">
    <source>
        <dbReference type="ARBA" id="ARBA00023136"/>
    </source>
</evidence>
<name>A0A7W0BVE0_9BACL</name>
<gene>
    <name evidence="8" type="primary">ezrA</name>
    <name evidence="10" type="ORF">HNQ85_002038</name>
</gene>
<feature type="coiled-coil region" evidence="8">
    <location>
        <begin position="98"/>
        <end position="185"/>
    </location>
</feature>
<evidence type="ECO:0000313" key="11">
    <source>
        <dbReference type="Proteomes" id="UP000580891"/>
    </source>
</evidence>
<evidence type="ECO:0000256" key="3">
    <source>
        <dbReference type="ARBA" id="ARBA00022989"/>
    </source>
</evidence>
<protein>
    <recommendedName>
        <fullName evidence="8">Septation ring formation regulator EzrA</fullName>
    </recommendedName>
</protein>
<dbReference type="GO" id="GO:0000921">
    <property type="term" value="P:septin ring assembly"/>
    <property type="evidence" value="ECO:0007669"/>
    <property type="project" value="InterPro"/>
</dbReference>
<keyword evidence="11" id="KW-1185">Reference proteome</keyword>
<evidence type="ECO:0000256" key="6">
    <source>
        <dbReference type="ARBA" id="ARBA00023210"/>
    </source>
</evidence>
<evidence type="ECO:0000256" key="8">
    <source>
        <dbReference type="HAMAP-Rule" id="MF_00728"/>
    </source>
</evidence>
<organism evidence="10 11">
    <name type="scientific">[Anoxybacillus] calidus</name>
    <dbReference type="NCBI Taxonomy" id="575178"/>
    <lineage>
        <taxon>Bacteria</taxon>
        <taxon>Bacillati</taxon>
        <taxon>Bacillota</taxon>
        <taxon>Bacilli</taxon>
        <taxon>Bacillales</taxon>
        <taxon>Anoxybacillaceae</taxon>
        <taxon>Paranoxybacillus</taxon>
    </lineage>
</organism>
<evidence type="ECO:0000256" key="4">
    <source>
        <dbReference type="ARBA" id="ARBA00023054"/>
    </source>
</evidence>
<keyword evidence="8" id="KW-1003">Cell membrane</keyword>
<dbReference type="InterPro" id="IPR010379">
    <property type="entry name" value="EzrA"/>
</dbReference>
<comment type="function">
    <text evidence="8">Negative regulator of FtsZ ring formation; modulates the frequency and position of FtsZ ring formation. Inhibits FtsZ ring formation at polar sites. Interacts either with FtsZ or with one of its binding partners to promote depolymerization.</text>
</comment>
<keyword evidence="2 8" id="KW-0812">Transmembrane</keyword>